<name>A0ABM7GPK5_9GAMM</name>
<dbReference type="EMBL" id="AP019416">
    <property type="protein sequence ID" value="BBI52619.1"/>
    <property type="molecule type" value="Genomic_DNA"/>
</dbReference>
<feature type="transmembrane region" description="Helical" evidence="6">
    <location>
        <begin position="12"/>
        <end position="35"/>
    </location>
</feature>
<sequence>MIATARTVFRPLIRLGLIPQILIGIVAGVVLALFAPGVASDVALLGQLFIAALQAVAPILVFVLVAAAISAHQKASRPTFAPCWYCM</sequence>
<dbReference type="InterPro" id="IPR036458">
    <property type="entry name" value="Na:dicarbo_symporter_sf"/>
</dbReference>
<keyword evidence="3 6" id="KW-0812">Transmembrane</keyword>
<keyword evidence="5 6" id="KW-0472">Membrane</keyword>
<keyword evidence="4 6" id="KW-1133">Transmembrane helix</keyword>
<proteinExistence type="predicted"/>
<keyword evidence="8" id="KW-1185">Reference proteome</keyword>
<gene>
    <name evidence="7" type="ORF">HORIV_50400</name>
</gene>
<feature type="transmembrane region" description="Helical" evidence="6">
    <location>
        <begin position="47"/>
        <end position="69"/>
    </location>
</feature>
<dbReference type="Pfam" id="PF00375">
    <property type="entry name" value="SDF"/>
    <property type="match status" value="1"/>
</dbReference>
<evidence type="ECO:0000256" key="5">
    <source>
        <dbReference type="ARBA" id="ARBA00023136"/>
    </source>
</evidence>
<evidence type="ECO:0008006" key="9">
    <source>
        <dbReference type="Google" id="ProtNLM"/>
    </source>
</evidence>
<evidence type="ECO:0000256" key="2">
    <source>
        <dbReference type="ARBA" id="ARBA00022448"/>
    </source>
</evidence>
<evidence type="ECO:0000256" key="1">
    <source>
        <dbReference type="ARBA" id="ARBA00004141"/>
    </source>
</evidence>
<dbReference type="Proteomes" id="UP000289555">
    <property type="component" value="Chromosome"/>
</dbReference>
<keyword evidence="2" id="KW-0813">Transport</keyword>
<dbReference type="Gene3D" id="1.10.3860.10">
    <property type="entry name" value="Sodium:dicarboxylate symporter"/>
    <property type="match status" value="1"/>
</dbReference>
<organism evidence="7 8">
    <name type="scientific">Vreelandella olivaria</name>
    <dbReference type="NCBI Taxonomy" id="390919"/>
    <lineage>
        <taxon>Bacteria</taxon>
        <taxon>Pseudomonadati</taxon>
        <taxon>Pseudomonadota</taxon>
        <taxon>Gammaproteobacteria</taxon>
        <taxon>Oceanospirillales</taxon>
        <taxon>Halomonadaceae</taxon>
        <taxon>Vreelandella</taxon>
    </lineage>
</organism>
<dbReference type="InterPro" id="IPR001991">
    <property type="entry name" value="Na-dicarboxylate_symporter"/>
</dbReference>
<evidence type="ECO:0000313" key="8">
    <source>
        <dbReference type="Proteomes" id="UP000289555"/>
    </source>
</evidence>
<protein>
    <recommendedName>
        <fullName evidence="9">Amino acid transporter</fullName>
    </recommendedName>
</protein>
<evidence type="ECO:0000256" key="6">
    <source>
        <dbReference type="SAM" id="Phobius"/>
    </source>
</evidence>
<evidence type="ECO:0000256" key="4">
    <source>
        <dbReference type="ARBA" id="ARBA00022989"/>
    </source>
</evidence>
<evidence type="ECO:0000313" key="7">
    <source>
        <dbReference type="EMBL" id="BBI52619.1"/>
    </source>
</evidence>
<evidence type="ECO:0000256" key="3">
    <source>
        <dbReference type="ARBA" id="ARBA00022692"/>
    </source>
</evidence>
<dbReference type="SUPFAM" id="SSF118215">
    <property type="entry name" value="Proton glutamate symport protein"/>
    <property type="match status" value="1"/>
</dbReference>
<accession>A0ABM7GPK5</accession>
<comment type="subcellular location">
    <subcellularLocation>
        <location evidence="1">Membrane</location>
        <topology evidence="1">Multi-pass membrane protein</topology>
    </subcellularLocation>
</comment>
<reference evidence="8" key="1">
    <citation type="journal article" date="2019" name="Microbiol. Resour. Announc.">
        <title>Complete Genome Sequence of Halomonas olivaria, a Moderately Halophilic Bacterium Isolated from Olive Processing Effluents, Obtained by Nanopore Sequencing.</title>
        <authorList>
            <person name="Nagata S."/>
            <person name="Ii K.M."/>
            <person name="Tsukimi T."/>
            <person name="Miura M.C."/>
            <person name="Galipon J."/>
            <person name="Arakawa K."/>
        </authorList>
    </citation>
    <scope>NUCLEOTIDE SEQUENCE [LARGE SCALE GENOMIC DNA]</scope>
    <source>
        <strain evidence="8">TYRC17</strain>
    </source>
</reference>